<evidence type="ECO:0000313" key="3">
    <source>
        <dbReference type="Proteomes" id="UP000054498"/>
    </source>
</evidence>
<dbReference type="PROSITE" id="PS50077">
    <property type="entry name" value="HEAT_REPEAT"/>
    <property type="match status" value="2"/>
</dbReference>
<dbReference type="InterPro" id="IPR021133">
    <property type="entry name" value="HEAT_type_2"/>
</dbReference>
<dbReference type="PANTHER" id="PTHR21467:SF0">
    <property type="entry name" value="SERINE_THREONINE-PROTEIN PHOSPHATASE 4 REGULATORY SUBUNIT 4"/>
    <property type="match status" value="1"/>
</dbReference>
<gene>
    <name evidence="2" type="ORF">MNEG_10342</name>
</gene>
<dbReference type="GeneID" id="25727495"/>
<accession>A0A0D2JDK0</accession>
<keyword evidence="3" id="KW-1185">Reference proteome</keyword>
<sequence>MPPADLAECLLPPALAALRDNREDGKEVCEAWVGVLIELLPSLGRDAGAREVLQLALSKGQVDESVASRVLCCRLLGAVTPRLRREDVEASYSAKMVALCQDTDYQVRVAACQQLPALARSLGEDGLRRQLLEELAQLLEDEEVQVRAAALACLADVVQWVGPELRAASLLPLIRGHMQPLGLEVPVQRSLAGLFPTILAAVRDQLAAGDAALFYSCFRHLAARPDAELRRACAAQLVPLMRAPLPGAAGSYFHDTWADMALDHDEQASVIG</sequence>
<feature type="repeat" description="HEAT" evidence="1">
    <location>
        <begin position="92"/>
        <end position="130"/>
    </location>
</feature>
<protein>
    <submittedName>
        <fullName evidence="2">Serine/threonine-protein phosphatase 4 regulatory subunit 4</fullName>
    </submittedName>
</protein>
<dbReference type="InterPro" id="IPR011989">
    <property type="entry name" value="ARM-like"/>
</dbReference>
<dbReference type="Gene3D" id="1.25.10.10">
    <property type="entry name" value="Leucine-rich Repeat Variant"/>
    <property type="match status" value="1"/>
</dbReference>
<dbReference type="STRING" id="145388.A0A0D2JDK0"/>
<name>A0A0D2JDK0_9CHLO</name>
<dbReference type="OrthoDB" id="547172at2759"/>
<dbReference type="SUPFAM" id="SSF48371">
    <property type="entry name" value="ARM repeat"/>
    <property type="match status" value="1"/>
</dbReference>
<dbReference type="AlphaFoldDB" id="A0A0D2JDK0"/>
<proteinExistence type="predicted"/>
<dbReference type="EMBL" id="KK102496">
    <property type="protein sequence ID" value="KIY97622.1"/>
    <property type="molecule type" value="Genomic_DNA"/>
</dbReference>
<feature type="non-terminal residue" evidence="2">
    <location>
        <position position="272"/>
    </location>
</feature>
<dbReference type="InterPro" id="IPR039918">
    <property type="entry name" value="PPP4R4"/>
</dbReference>
<feature type="repeat" description="HEAT" evidence="1">
    <location>
        <begin position="131"/>
        <end position="169"/>
    </location>
</feature>
<dbReference type="KEGG" id="mng:MNEG_10342"/>
<reference evidence="2 3" key="1">
    <citation type="journal article" date="2013" name="BMC Genomics">
        <title>Reconstruction of the lipid metabolism for the microalga Monoraphidium neglectum from its genome sequence reveals characteristics suitable for biofuel production.</title>
        <authorList>
            <person name="Bogen C."/>
            <person name="Al-Dilaimi A."/>
            <person name="Albersmeier A."/>
            <person name="Wichmann J."/>
            <person name="Grundmann M."/>
            <person name="Rupp O."/>
            <person name="Lauersen K.J."/>
            <person name="Blifernez-Klassen O."/>
            <person name="Kalinowski J."/>
            <person name="Goesmann A."/>
            <person name="Mussgnug J.H."/>
            <person name="Kruse O."/>
        </authorList>
    </citation>
    <scope>NUCLEOTIDE SEQUENCE [LARGE SCALE GENOMIC DNA]</scope>
    <source>
        <strain evidence="2 3">SAG 48.87</strain>
    </source>
</reference>
<dbReference type="Pfam" id="PF20168">
    <property type="entry name" value="PDS5"/>
    <property type="match status" value="1"/>
</dbReference>
<dbReference type="InterPro" id="IPR016024">
    <property type="entry name" value="ARM-type_fold"/>
</dbReference>
<evidence type="ECO:0000313" key="2">
    <source>
        <dbReference type="EMBL" id="KIY97622.1"/>
    </source>
</evidence>
<dbReference type="RefSeq" id="XP_013896642.1">
    <property type="nucleotide sequence ID" value="XM_014041188.1"/>
</dbReference>
<evidence type="ECO:0000256" key="1">
    <source>
        <dbReference type="PROSITE-ProRule" id="PRU00103"/>
    </source>
</evidence>
<dbReference type="Proteomes" id="UP000054498">
    <property type="component" value="Unassembled WGS sequence"/>
</dbReference>
<dbReference type="PANTHER" id="PTHR21467">
    <property type="entry name" value="PROTEIN PHOSPHATASE 4 REGULATORY SUBUNIT 4 PPP4R4"/>
    <property type="match status" value="1"/>
</dbReference>
<organism evidence="2 3">
    <name type="scientific">Monoraphidium neglectum</name>
    <dbReference type="NCBI Taxonomy" id="145388"/>
    <lineage>
        <taxon>Eukaryota</taxon>
        <taxon>Viridiplantae</taxon>
        <taxon>Chlorophyta</taxon>
        <taxon>core chlorophytes</taxon>
        <taxon>Chlorophyceae</taxon>
        <taxon>CS clade</taxon>
        <taxon>Sphaeropleales</taxon>
        <taxon>Selenastraceae</taxon>
        <taxon>Monoraphidium</taxon>
    </lineage>
</organism>